<organism evidence="7 8">
    <name type="scientific">Bugula neritina</name>
    <name type="common">Brown bryozoan</name>
    <name type="synonym">Sertularia neritina</name>
    <dbReference type="NCBI Taxonomy" id="10212"/>
    <lineage>
        <taxon>Eukaryota</taxon>
        <taxon>Metazoa</taxon>
        <taxon>Spiralia</taxon>
        <taxon>Lophotrochozoa</taxon>
        <taxon>Bryozoa</taxon>
        <taxon>Gymnolaemata</taxon>
        <taxon>Cheilostomatida</taxon>
        <taxon>Flustrina</taxon>
        <taxon>Buguloidea</taxon>
        <taxon>Bugulidae</taxon>
        <taxon>Bugula</taxon>
    </lineage>
</organism>
<dbReference type="AlphaFoldDB" id="A0A7J7J3E8"/>
<dbReference type="OrthoDB" id="199913at2759"/>
<comment type="caution">
    <text evidence="7">The sequence shown here is derived from an EMBL/GenBank/DDBJ whole genome shotgun (WGS) entry which is preliminary data.</text>
</comment>
<evidence type="ECO:0000313" key="8">
    <source>
        <dbReference type="Proteomes" id="UP000593567"/>
    </source>
</evidence>
<dbReference type="PANTHER" id="PTHR11610:SF190">
    <property type="entry name" value="VITELLOGENIN-3-LIKE PROTEIN"/>
    <property type="match status" value="1"/>
</dbReference>
<feature type="domain" description="Lipase" evidence="6">
    <location>
        <begin position="32"/>
        <end position="296"/>
    </location>
</feature>
<dbReference type="EMBL" id="VXIV02003148">
    <property type="protein sequence ID" value="KAF6020709.1"/>
    <property type="molecule type" value="Genomic_DNA"/>
</dbReference>
<dbReference type="InterPro" id="IPR000734">
    <property type="entry name" value="TAG_lipase"/>
</dbReference>
<evidence type="ECO:0000256" key="5">
    <source>
        <dbReference type="SAM" id="SignalP"/>
    </source>
</evidence>
<reference evidence="7" key="1">
    <citation type="submission" date="2020-06" db="EMBL/GenBank/DDBJ databases">
        <title>Draft genome of Bugula neritina, a colonial animal packing powerful symbionts and potential medicines.</title>
        <authorList>
            <person name="Rayko M."/>
        </authorList>
    </citation>
    <scope>NUCLEOTIDE SEQUENCE [LARGE SCALE GENOMIC DNA]</scope>
    <source>
        <strain evidence="7">Kwan_BN1</strain>
    </source>
</reference>
<dbReference type="GO" id="GO:0005615">
    <property type="term" value="C:extracellular space"/>
    <property type="evidence" value="ECO:0007669"/>
    <property type="project" value="TreeGrafter"/>
</dbReference>
<gene>
    <name evidence="7" type="ORF">EB796_020959</name>
</gene>
<feature type="chain" id="PRO_5029873570" description="Lipase domain-containing protein" evidence="5">
    <location>
        <begin position="24"/>
        <end position="315"/>
    </location>
</feature>
<evidence type="ECO:0000259" key="6">
    <source>
        <dbReference type="Pfam" id="PF00151"/>
    </source>
</evidence>
<evidence type="ECO:0000313" key="7">
    <source>
        <dbReference type="EMBL" id="KAF6020709.1"/>
    </source>
</evidence>
<comment type="similarity">
    <text evidence="2 4">Belongs to the AB hydrolase superfamily. Lipase family.</text>
</comment>
<keyword evidence="3" id="KW-0964">Secreted</keyword>
<dbReference type="GO" id="GO:0016298">
    <property type="term" value="F:lipase activity"/>
    <property type="evidence" value="ECO:0007669"/>
    <property type="project" value="InterPro"/>
</dbReference>
<sequence length="315" mass="34690">MFSTRQAHAGIFTLAVLLSSVNGWFFTSNKEDPFENDMTKFELYTRQNSDTFASGTGQAVGKNAAALTSSNFDASLPTKFFIHGWFGGSWNWYIRDMRLAMLEYEDCNFIEVDWSAGSVDLNYLSAKQSAQQVGKDVADFVIWLHENYGLNYSDVHIIGHSLGGQAAGAAGKHIQNPKIGRISGLDAAQPGFNLSDPNDTLGPEDADFVDNIHTTLVSTTAMGHVDFYPNGGELGVPVLTWVHSHLQPVYIYTESINGHCDFTSYACESYTKFTSGMCPTYCPTKRSCNQMGYHASPEGALGSLQLHIKEEHPYC</sequence>
<dbReference type="Pfam" id="PF00151">
    <property type="entry name" value="Lipase"/>
    <property type="match status" value="1"/>
</dbReference>
<comment type="subcellular location">
    <subcellularLocation>
        <location evidence="1">Secreted</location>
    </subcellularLocation>
</comment>
<evidence type="ECO:0000256" key="3">
    <source>
        <dbReference type="ARBA" id="ARBA00022525"/>
    </source>
</evidence>
<keyword evidence="8" id="KW-1185">Reference proteome</keyword>
<name>A0A7J7J3E8_BUGNE</name>
<dbReference type="InterPro" id="IPR029058">
    <property type="entry name" value="AB_hydrolase_fold"/>
</dbReference>
<dbReference type="SUPFAM" id="SSF53474">
    <property type="entry name" value="alpha/beta-Hydrolases"/>
    <property type="match status" value="1"/>
</dbReference>
<dbReference type="GO" id="GO:0016042">
    <property type="term" value="P:lipid catabolic process"/>
    <property type="evidence" value="ECO:0007669"/>
    <property type="project" value="TreeGrafter"/>
</dbReference>
<dbReference type="InterPro" id="IPR013818">
    <property type="entry name" value="Lipase"/>
</dbReference>
<dbReference type="Gene3D" id="3.40.50.1820">
    <property type="entry name" value="alpha/beta hydrolase"/>
    <property type="match status" value="1"/>
</dbReference>
<evidence type="ECO:0000256" key="4">
    <source>
        <dbReference type="RuleBase" id="RU004262"/>
    </source>
</evidence>
<proteinExistence type="inferred from homology"/>
<dbReference type="PANTHER" id="PTHR11610">
    <property type="entry name" value="LIPASE"/>
    <property type="match status" value="1"/>
</dbReference>
<dbReference type="Proteomes" id="UP000593567">
    <property type="component" value="Unassembled WGS sequence"/>
</dbReference>
<dbReference type="PRINTS" id="PR00821">
    <property type="entry name" value="TAGLIPASE"/>
</dbReference>
<protein>
    <recommendedName>
        <fullName evidence="6">Lipase domain-containing protein</fullName>
    </recommendedName>
</protein>
<evidence type="ECO:0000256" key="1">
    <source>
        <dbReference type="ARBA" id="ARBA00004613"/>
    </source>
</evidence>
<keyword evidence="5" id="KW-0732">Signal</keyword>
<feature type="signal peptide" evidence="5">
    <location>
        <begin position="1"/>
        <end position="23"/>
    </location>
</feature>
<accession>A0A7J7J3E8</accession>
<evidence type="ECO:0000256" key="2">
    <source>
        <dbReference type="ARBA" id="ARBA00010701"/>
    </source>
</evidence>